<evidence type="ECO:0000256" key="2">
    <source>
        <dbReference type="ARBA" id="ARBA00022679"/>
    </source>
</evidence>
<sequence>MVDLLTVGEPLVVFASTEDNQNLVKAANFQKHLAGAELNVAVGISKLGFSTEYISRVGNDPFGIFIKERLIQAKIGTTYLSTSQRAWTGFELKEKVTQGDPDTFYFRKNSAVTELTRKIATIINFQNVRVLHLTGIFAALSEQTLAISEALIKQAKKDNTTVVFDPNLRPALWPSTAKMVAVLNRLAFQADIVLPGINEGRILTGLDTPEQIADFYLQHGSKNAVIKVGARGSYFKTDQAKTGFVPGFKVKRVIDTVGAGDGFATGVISGLLDEIPLPEAITRGNAIGALATQTTGDNDNYPDRLALKKFIAENSKK</sequence>
<dbReference type="SUPFAM" id="SSF53613">
    <property type="entry name" value="Ribokinase-like"/>
    <property type="match status" value="1"/>
</dbReference>
<dbReference type="Pfam" id="PF00294">
    <property type="entry name" value="PfkB"/>
    <property type="match status" value="1"/>
</dbReference>
<dbReference type="RefSeq" id="WP_057871874.1">
    <property type="nucleotide sequence ID" value="NZ_AZGB01000016.1"/>
</dbReference>
<dbReference type="STRING" id="1423750.FC89_GL001137"/>
<dbReference type="GO" id="GO:0016301">
    <property type="term" value="F:kinase activity"/>
    <property type="evidence" value="ECO:0007669"/>
    <property type="project" value="UniProtKB-KW"/>
</dbReference>
<gene>
    <name evidence="5" type="ORF">FC89_GL001137</name>
</gene>
<dbReference type="Gene3D" id="3.40.1190.20">
    <property type="match status" value="1"/>
</dbReference>
<dbReference type="CDD" id="cd01166">
    <property type="entry name" value="KdgK"/>
    <property type="match status" value="1"/>
</dbReference>
<evidence type="ECO:0000256" key="3">
    <source>
        <dbReference type="ARBA" id="ARBA00022777"/>
    </source>
</evidence>
<accession>A0A0R1VTP6</accession>
<name>A0A0R1VTP6_9LACO</name>
<dbReference type="GeneID" id="98319155"/>
<reference evidence="5 6" key="1">
    <citation type="journal article" date="2015" name="Genome Announc.">
        <title>Expanding the biotechnology potential of lactobacilli through comparative genomics of 213 strains and associated genera.</title>
        <authorList>
            <person name="Sun Z."/>
            <person name="Harris H.M."/>
            <person name="McCann A."/>
            <person name="Guo C."/>
            <person name="Argimon S."/>
            <person name="Zhang W."/>
            <person name="Yang X."/>
            <person name="Jeffery I.B."/>
            <person name="Cooney J.C."/>
            <person name="Kagawa T.F."/>
            <person name="Liu W."/>
            <person name="Song Y."/>
            <person name="Salvetti E."/>
            <person name="Wrobel A."/>
            <person name="Rasinkangas P."/>
            <person name="Parkhill J."/>
            <person name="Rea M.C."/>
            <person name="O'Sullivan O."/>
            <person name="Ritari J."/>
            <person name="Douillard F.P."/>
            <person name="Paul Ross R."/>
            <person name="Yang R."/>
            <person name="Briner A.E."/>
            <person name="Felis G.E."/>
            <person name="de Vos W.M."/>
            <person name="Barrangou R."/>
            <person name="Klaenhammer T.R."/>
            <person name="Caufield P.W."/>
            <person name="Cui Y."/>
            <person name="Zhang H."/>
            <person name="O'Toole P.W."/>
        </authorList>
    </citation>
    <scope>NUCLEOTIDE SEQUENCE [LARGE SCALE GENOMIC DNA]</scope>
    <source>
        <strain evidence="5 6">DSM 18630</strain>
    </source>
</reference>
<dbReference type="InterPro" id="IPR029056">
    <property type="entry name" value="Ribokinase-like"/>
</dbReference>
<dbReference type="InterPro" id="IPR011611">
    <property type="entry name" value="PfkB_dom"/>
</dbReference>
<dbReference type="InterPro" id="IPR052700">
    <property type="entry name" value="Carb_kinase_PfkB-like"/>
</dbReference>
<protein>
    <submittedName>
        <fullName evidence="5">2-keto-3-deoxygluconate kinase</fullName>
    </submittedName>
</protein>
<dbReference type="Proteomes" id="UP000051451">
    <property type="component" value="Unassembled WGS sequence"/>
</dbReference>
<organism evidence="5 6">
    <name type="scientific">Liquorilactobacillus ghanensis DSM 18630</name>
    <dbReference type="NCBI Taxonomy" id="1423750"/>
    <lineage>
        <taxon>Bacteria</taxon>
        <taxon>Bacillati</taxon>
        <taxon>Bacillota</taxon>
        <taxon>Bacilli</taxon>
        <taxon>Lactobacillales</taxon>
        <taxon>Lactobacillaceae</taxon>
        <taxon>Liquorilactobacillus</taxon>
    </lineage>
</organism>
<evidence type="ECO:0000313" key="5">
    <source>
        <dbReference type="EMBL" id="KRM06265.1"/>
    </source>
</evidence>
<evidence type="ECO:0000256" key="1">
    <source>
        <dbReference type="ARBA" id="ARBA00010688"/>
    </source>
</evidence>
<keyword evidence="3 5" id="KW-0418">Kinase</keyword>
<comment type="caution">
    <text evidence="5">The sequence shown here is derived from an EMBL/GenBank/DDBJ whole genome shotgun (WGS) entry which is preliminary data.</text>
</comment>
<feature type="domain" description="Carbohydrate kinase PfkB" evidence="4">
    <location>
        <begin position="4"/>
        <end position="303"/>
    </location>
</feature>
<comment type="similarity">
    <text evidence="1">Belongs to the carbohydrate kinase PfkB family.</text>
</comment>
<keyword evidence="2" id="KW-0808">Transferase</keyword>
<evidence type="ECO:0000259" key="4">
    <source>
        <dbReference type="Pfam" id="PF00294"/>
    </source>
</evidence>
<dbReference type="PATRIC" id="fig|1423750.3.peg.1163"/>
<dbReference type="AlphaFoldDB" id="A0A0R1VTP6"/>
<dbReference type="PANTHER" id="PTHR43320">
    <property type="entry name" value="SUGAR KINASE"/>
    <property type="match status" value="1"/>
</dbReference>
<dbReference type="PANTHER" id="PTHR43320:SF2">
    <property type="entry name" value="2-DEHYDRO-3-DEOXYGLUCONOKINASE_2-DEHYDRO-3-DEOXYGALACTONOKINASE"/>
    <property type="match status" value="1"/>
</dbReference>
<evidence type="ECO:0000313" key="6">
    <source>
        <dbReference type="Proteomes" id="UP000051451"/>
    </source>
</evidence>
<proteinExistence type="inferred from homology"/>
<dbReference type="EMBL" id="AZGB01000016">
    <property type="protein sequence ID" value="KRM06265.1"/>
    <property type="molecule type" value="Genomic_DNA"/>
</dbReference>
<dbReference type="OrthoDB" id="9813569at2"/>
<keyword evidence="6" id="KW-1185">Reference proteome</keyword>